<dbReference type="InterPro" id="IPR018316">
    <property type="entry name" value="Tubulin/FtsZ_2-layer-sand-dom"/>
</dbReference>
<comment type="subcellular location">
    <subcellularLocation>
        <location evidence="1">Cytoplasm</location>
        <location evidence="1">Cytoskeleton</location>
    </subcellularLocation>
</comment>
<dbReference type="InterPro" id="IPR008280">
    <property type="entry name" value="Tub_FtsZ_C"/>
</dbReference>
<evidence type="ECO:0000256" key="2">
    <source>
        <dbReference type="ARBA" id="ARBA00009636"/>
    </source>
</evidence>
<keyword evidence="7" id="KW-0206">Cytoskeleton</keyword>
<dbReference type="SUPFAM" id="SSF52490">
    <property type="entry name" value="Tubulin nucleotide-binding domain-like"/>
    <property type="match status" value="1"/>
</dbReference>
<dbReference type="InterPro" id="IPR023123">
    <property type="entry name" value="Tubulin_C"/>
</dbReference>
<dbReference type="SMART" id="SM00864">
    <property type="entry name" value="Tubulin"/>
    <property type="match status" value="1"/>
</dbReference>
<evidence type="ECO:0000313" key="10">
    <source>
        <dbReference type="EMBL" id="CAD7678903.1"/>
    </source>
</evidence>
<keyword evidence="4" id="KW-0493">Microtubule</keyword>
<evidence type="ECO:0000259" key="8">
    <source>
        <dbReference type="SMART" id="SM00864"/>
    </source>
</evidence>
<protein>
    <submittedName>
        <fullName evidence="10">(raccoon dog) hypothetical protein</fullName>
    </submittedName>
</protein>
<dbReference type="SUPFAM" id="SSF55307">
    <property type="entry name" value="Tubulin C-terminal domain-like"/>
    <property type="match status" value="1"/>
</dbReference>
<dbReference type="PRINTS" id="PR01161">
    <property type="entry name" value="TUBULIN"/>
</dbReference>
<comment type="caution">
    <text evidence="10">The sequence shown here is derived from an EMBL/GenBank/DDBJ whole genome shotgun (WGS) entry which is preliminary data.</text>
</comment>
<evidence type="ECO:0000256" key="1">
    <source>
        <dbReference type="ARBA" id="ARBA00004245"/>
    </source>
</evidence>
<keyword evidence="6" id="KW-0342">GTP-binding</keyword>
<evidence type="ECO:0000259" key="9">
    <source>
        <dbReference type="SMART" id="SM00865"/>
    </source>
</evidence>
<keyword evidence="11" id="KW-1185">Reference proteome</keyword>
<evidence type="ECO:0000256" key="3">
    <source>
        <dbReference type="ARBA" id="ARBA00022490"/>
    </source>
</evidence>
<organism evidence="10 11">
    <name type="scientific">Nyctereutes procyonoides</name>
    <name type="common">Raccoon dog</name>
    <name type="synonym">Canis procyonoides</name>
    <dbReference type="NCBI Taxonomy" id="34880"/>
    <lineage>
        <taxon>Eukaryota</taxon>
        <taxon>Metazoa</taxon>
        <taxon>Chordata</taxon>
        <taxon>Craniata</taxon>
        <taxon>Vertebrata</taxon>
        <taxon>Euteleostomi</taxon>
        <taxon>Mammalia</taxon>
        <taxon>Eutheria</taxon>
        <taxon>Laurasiatheria</taxon>
        <taxon>Carnivora</taxon>
        <taxon>Caniformia</taxon>
        <taxon>Canidae</taxon>
        <taxon>Nyctereutes</taxon>
    </lineage>
</organism>
<dbReference type="SMART" id="SM00865">
    <property type="entry name" value="Tubulin_C"/>
    <property type="match status" value="1"/>
</dbReference>
<dbReference type="GO" id="GO:0007017">
    <property type="term" value="P:microtubule-based process"/>
    <property type="evidence" value="ECO:0007669"/>
    <property type="project" value="InterPro"/>
</dbReference>
<dbReference type="Proteomes" id="UP000645828">
    <property type="component" value="Unassembled WGS sequence"/>
</dbReference>
<dbReference type="GO" id="GO:0005874">
    <property type="term" value="C:microtubule"/>
    <property type="evidence" value="ECO:0007669"/>
    <property type="project" value="UniProtKB-KW"/>
</dbReference>
<dbReference type="InterPro" id="IPR003008">
    <property type="entry name" value="Tubulin_FtsZ_GTPase"/>
</dbReference>
<dbReference type="Pfam" id="PF03953">
    <property type="entry name" value="Tubulin_C"/>
    <property type="match status" value="1"/>
</dbReference>
<evidence type="ECO:0000313" key="11">
    <source>
        <dbReference type="Proteomes" id="UP000645828"/>
    </source>
</evidence>
<dbReference type="InterPro" id="IPR000217">
    <property type="entry name" value="Tubulin"/>
</dbReference>
<dbReference type="InterPro" id="IPR004057">
    <property type="entry name" value="Epsilon_tubulin"/>
</dbReference>
<name>A0A811YR88_NYCPR</name>
<evidence type="ECO:0000256" key="5">
    <source>
        <dbReference type="ARBA" id="ARBA00022741"/>
    </source>
</evidence>
<proteinExistence type="inferred from homology"/>
<dbReference type="Gene3D" id="1.10.287.600">
    <property type="entry name" value="Helix hairpin bin"/>
    <property type="match status" value="1"/>
</dbReference>
<evidence type="ECO:0000256" key="7">
    <source>
        <dbReference type="ARBA" id="ARBA00023212"/>
    </source>
</evidence>
<dbReference type="PRINTS" id="PR01519">
    <property type="entry name" value="EPSLNTUBULIN"/>
</dbReference>
<accession>A0A811YR88</accession>
<dbReference type="GO" id="GO:0005525">
    <property type="term" value="F:GTP binding"/>
    <property type="evidence" value="ECO:0007669"/>
    <property type="project" value="UniProtKB-KW"/>
</dbReference>
<dbReference type="InterPro" id="IPR036525">
    <property type="entry name" value="Tubulin/FtsZ_GTPase_sf"/>
</dbReference>
<reference evidence="10" key="1">
    <citation type="submission" date="2020-12" db="EMBL/GenBank/DDBJ databases">
        <authorList>
            <consortium name="Molecular Ecology Group"/>
        </authorList>
    </citation>
    <scope>NUCLEOTIDE SEQUENCE</scope>
    <source>
        <strain evidence="10">TBG_1078</strain>
    </source>
</reference>
<dbReference type="PANTHER" id="PTHR36527:SF5">
    <property type="entry name" value="TUBULIN_FTSZ GTPASE DOMAIN-CONTAINING PROTEIN"/>
    <property type="match status" value="1"/>
</dbReference>
<sequence length="337" mass="37312">MLPPPPLPPPPTAALREIVHLRASQCSHQIQGIAPTGTYHSNSDLQLEQINVYYNKATGHFGQIFSPENFLLCQSGAGNNWAKEHYTEGSGLVDLVLDILRKEAESCDCLQGFQLTHSLGGWPGIMNTFSVVPSPKVSDTMLIKITDETYCSIDNEALYDICFKTLKTPPMGTSPTWCQPSRLNADLCKLAINMVSTLRAAMVLGPDSARPHADVQCQEHDGCLGLLPQPLTVAPLFRGRTSIKEVNKQILNIQNKKSSYSVEWISHNVKMADIPSWELKMSATFIGNSTAIQEPFERIEGMDKTDVTEAESNMNHLLPHYQQYQDPGRHRQGGGRV</sequence>
<dbReference type="Pfam" id="PF00091">
    <property type="entry name" value="Tubulin"/>
    <property type="match status" value="1"/>
</dbReference>
<dbReference type="Gene3D" id="3.30.1330.20">
    <property type="entry name" value="Tubulin/FtsZ, C-terminal domain"/>
    <property type="match status" value="1"/>
</dbReference>
<keyword evidence="3" id="KW-0963">Cytoplasm</keyword>
<dbReference type="EMBL" id="CAJHUB010000681">
    <property type="protein sequence ID" value="CAD7678903.1"/>
    <property type="molecule type" value="Genomic_DNA"/>
</dbReference>
<comment type="similarity">
    <text evidence="2">Belongs to the tubulin family.</text>
</comment>
<evidence type="ECO:0000256" key="6">
    <source>
        <dbReference type="ARBA" id="ARBA00023134"/>
    </source>
</evidence>
<gene>
    <name evidence="10" type="ORF">NYPRO_LOCUS11701</name>
</gene>
<dbReference type="InterPro" id="IPR037103">
    <property type="entry name" value="Tubulin/FtsZ-like_C"/>
</dbReference>
<feature type="domain" description="Tubulin/FtsZ 2-layer sandwich" evidence="9">
    <location>
        <begin position="183"/>
        <end position="301"/>
    </location>
</feature>
<dbReference type="AlphaFoldDB" id="A0A811YR88"/>
<dbReference type="Gene3D" id="3.40.50.1440">
    <property type="entry name" value="Tubulin/FtsZ, GTPase domain"/>
    <property type="match status" value="1"/>
</dbReference>
<keyword evidence="5" id="KW-0547">Nucleotide-binding</keyword>
<evidence type="ECO:0000256" key="4">
    <source>
        <dbReference type="ARBA" id="ARBA00022701"/>
    </source>
</evidence>
<feature type="domain" description="Tubulin/FtsZ GTPase" evidence="8">
    <location>
        <begin position="30"/>
        <end position="202"/>
    </location>
</feature>
<dbReference type="PANTHER" id="PTHR36527">
    <property type="entry name" value="OS01G0282866 PROTEIN"/>
    <property type="match status" value="1"/>
</dbReference>